<dbReference type="PANTHER" id="PTHR38039">
    <property type="entry name" value="TOXIN YOEB"/>
    <property type="match status" value="1"/>
</dbReference>
<sequence>MEFWRKSGNKNIHKKITEILEDIQQNPLEGIGKPEPLKHSLSGSWSRRINREHRIIYEIFDGVIYIESMKGHY</sequence>
<name>A0A0J7IYP5_9FLAO</name>
<dbReference type="InterPro" id="IPR009614">
    <property type="entry name" value="YoeB_toxin"/>
</dbReference>
<dbReference type="PANTHER" id="PTHR38039:SF1">
    <property type="entry name" value="TOXIN YOEB"/>
    <property type="match status" value="1"/>
</dbReference>
<comment type="caution">
    <text evidence="7">The sequence shown here is derived from an EMBL/GenBank/DDBJ whole genome shotgun (WGS) entry which is preliminary data.</text>
</comment>
<dbReference type="EMBL" id="LFNG01000008">
    <property type="protein sequence ID" value="KMQ71378.1"/>
    <property type="molecule type" value="Genomic_DNA"/>
</dbReference>
<dbReference type="GO" id="GO:0045892">
    <property type="term" value="P:negative regulation of DNA-templated transcription"/>
    <property type="evidence" value="ECO:0007669"/>
    <property type="project" value="TreeGrafter"/>
</dbReference>
<dbReference type="InterPro" id="IPR035093">
    <property type="entry name" value="RelE/ParE_toxin_dom_sf"/>
</dbReference>
<evidence type="ECO:0000256" key="1">
    <source>
        <dbReference type="ARBA" id="ARBA00008172"/>
    </source>
</evidence>
<dbReference type="NCBIfam" id="TIGR02116">
    <property type="entry name" value="toxin_Txe_YoeB"/>
    <property type="match status" value="1"/>
</dbReference>
<evidence type="ECO:0000256" key="2">
    <source>
        <dbReference type="ARBA" id="ARBA00022649"/>
    </source>
</evidence>
<comment type="similarity">
    <text evidence="1">Belongs to the YoeB family.</text>
</comment>
<dbReference type="OrthoDB" id="9801102at2"/>
<dbReference type="GO" id="GO:0006401">
    <property type="term" value="P:RNA catabolic process"/>
    <property type="evidence" value="ECO:0007669"/>
    <property type="project" value="InterPro"/>
</dbReference>
<protein>
    <recommendedName>
        <fullName evidence="6">Putative mRNA interferase YoeB</fullName>
    </recommendedName>
</protein>
<keyword evidence="5" id="KW-0378">Hydrolase</keyword>
<evidence type="ECO:0000256" key="6">
    <source>
        <dbReference type="ARBA" id="ARBA00030388"/>
    </source>
</evidence>
<keyword evidence="2" id="KW-1277">Toxin-antitoxin system</keyword>
<dbReference type="GO" id="GO:0004519">
    <property type="term" value="F:endonuclease activity"/>
    <property type="evidence" value="ECO:0007669"/>
    <property type="project" value="UniProtKB-KW"/>
</dbReference>
<dbReference type="SUPFAM" id="SSF143011">
    <property type="entry name" value="RelE-like"/>
    <property type="match status" value="1"/>
</dbReference>
<evidence type="ECO:0000256" key="5">
    <source>
        <dbReference type="ARBA" id="ARBA00022801"/>
    </source>
</evidence>
<evidence type="ECO:0000313" key="7">
    <source>
        <dbReference type="EMBL" id="KMQ71378.1"/>
    </source>
</evidence>
<dbReference type="GO" id="GO:0016787">
    <property type="term" value="F:hydrolase activity"/>
    <property type="evidence" value="ECO:0007669"/>
    <property type="project" value="UniProtKB-KW"/>
</dbReference>
<proteinExistence type="inferred from homology"/>
<dbReference type="Proteomes" id="UP000035900">
    <property type="component" value="Unassembled WGS sequence"/>
</dbReference>
<keyword evidence="8" id="KW-1185">Reference proteome</keyword>
<keyword evidence="4" id="KW-0255">Endonuclease</keyword>
<dbReference type="AlphaFoldDB" id="A0A0J7IYP5"/>
<dbReference type="Gene3D" id="3.30.2310.20">
    <property type="entry name" value="RelE-like"/>
    <property type="match status" value="1"/>
</dbReference>
<organism evidence="7 8">
    <name type="scientific">Chryseobacterium koreense CCUG 49689</name>
    <dbReference type="NCBI Taxonomy" id="1304281"/>
    <lineage>
        <taxon>Bacteria</taxon>
        <taxon>Pseudomonadati</taxon>
        <taxon>Bacteroidota</taxon>
        <taxon>Flavobacteriia</taxon>
        <taxon>Flavobacteriales</taxon>
        <taxon>Weeksellaceae</taxon>
        <taxon>Chryseobacterium group</taxon>
        <taxon>Chryseobacterium</taxon>
    </lineage>
</organism>
<reference evidence="7 8" key="1">
    <citation type="journal article" date="2004" name="Int. J. Syst. Evol. Microbiol.">
        <title>Kaistella koreensis gen. nov., sp. nov., a novel member of the Chryseobacterium-Bergeyella-Riemerella branch.</title>
        <authorList>
            <person name="Kim M.K."/>
            <person name="Im W.T."/>
            <person name="Shin Y.K."/>
            <person name="Lim J.H."/>
            <person name="Kim S.H."/>
            <person name="Lee B.C."/>
            <person name="Park M.Y."/>
            <person name="Lee K.Y."/>
            <person name="Lee S.T."/>
        </authorList>
    </citation>
    <scope>NUCLEOTIDE SEQUENCE [LARGE SCALE GENOMIC DNA]</scope>
    <source>
        <strain evidence="7 8">CCUG 49689</strain>
    </source>
</reference>
<evidence type="ECO:0000256" key="4">
    <source>
        <dbReference type="ARBA" id="ARBA00022759"/>
    </source>
</evidence>
<gene>
    <name evidence="7" type="ORF">ACM44_07080</name>
</gene>
<accession>A0A0J7IYP5</accession>
<keyword evidence="3" id="KW-0540">Nuclease</keyword>
<dbReference type="Pfam" id="PF06769">
    <property type="entry name" value="YoeB_toxin"/>
    <property type="match status" value="1"/>
</dbReference>
<evidence type="ECO:0000256" key="3">
    <source>
        <dbReference type="ARBA" id="ARBA00022722"/>
    </source>
</evidence>
<evidence type="ECO:0000313" key="8">
    <source>
        <dbReference type="Proteomes" id="UP000035900"/>
    </source>
</evidence>
<dbReference type="STRING" id="1304281.ACM44_07080"/>
<dbReference type="PATRIC" id="fig|1304281.5.peg.1517"/>